<dbReference type="KEGG" id="ptc:phytr_11790"/>
<dbReference type="Proteomes" id="UP000241762">
    <property type="component" value="Chromosome"/>
</dbReference>
<reference evidence="2 3" key="1">
    <citation type="submission" date="2018-03" db="EMBL/GenBank/DDBJ databases">
        <title>A gene transfer event suggests a long-term partnership between eustigmatophyte algae and a novel lineage of endosymbiotic bacteria.</title>
        <authorList>
            <person name="Yurchenko T."/>
            <person name="Sevcikova T."/>
            <person name="Pribyl P."/>
            <person name="El Karkouri K."/>
            <person name="Klimes V."/>
            <person name="Amaral R."/>
            <person name="Zbrankova V."/>
            <person name="Kim E."/>
            <person name="Raoult D."/>
            <person name="Santos L.M.A."/>
            <person name="Elias M."/>
        </authorList>
    </citation>
    <scope>NUCLEOTIDE SEQUENCE [LARGE SCALE GENOMIC DNA]</scope>
    <source>
        <strain evidence="2">CCALA 838</strain>
    </source>
</reference>
<dbReference type="EMBL" id="CP027845">
    <property type="protein sequence ID" value="AVP88104.1"/>
    <property type="molecule type" value="Genomic_DNA"/>
</dbReference>
<evidence type="ECO:0000313" key="2">
    <source>
        <dbReference type="EMBL" id="AVP88104.1"/>
    </source>
</evidence>
<keyword evidence="3" id="KW-1185">Reference proteome</keyword>
<dbReference type="AlphaFoldDB" id="A0A2P1P9Z7"/>
<name>A0A2P1P9Z7_9RICK</name>
<evidence type="ECO:0000313" key="3">
    <source>
        <dbReference type="Proteomes" id="UP000241762"/>
    </source>
</evidence>
<organism evidence="2 3">
    <name type="scientific">Candidatus Phycorickettsia trachydisci</name>
    <dbReference type="NCBI Taxonomy" id="2115978"/>
    <lineage>
        <taxon>Bacteria</taxon>
        <taxon>Pseudomonadati</taxon>
        <taxon>Pseudomonadota</taxon>
        <taxon>Alphaproteobacteria</taxon>
        <taxon>Rickettsiales</taxon>
        <taxon>Rickettsiaceae</taxon>
        <taxon>Candidatus Phycorickettsia</taxon>
    </lineage>
</organism>
<feature type="transmembrane region" description="Helical" evidence="1">
    <location>
        <begin position="59"/>
        <end position="78"/>
    </location>
</feature>
<accession>A0A2P1P9Z7</accession>
<keyword evidence="1" id="KW-1133">Transmembrane helix</keyword>
<keyword evidence="1" id="KW-0472">Membrane</keyword>
<evidence type="ECO:0000256" key="1">
    <source>
        <dbReference type="SAM" id="Phobius"/>
    </source>
</evidence>
<feature type="transmembrane region" description="Helical" evidence="1">
    <location>
        <begin position="34"/>
        <end position="53"/>
    </location>
</feature>
<protein>
    <submittedName>
        <fullName evidence="2">Uncharacterized protein</fullName>
    </submittedName>
</protein>
<sequence length="85" mass="9581">MVNPLNVVIVMTNNIKQVIKARNDDLKMGIKNTALILGSIFPSYSLIILWLTYRVTHNLAQAIIVSGFISIPLLWGLCKIFQDRP</sequence>
<keyword evidence="1" id="KW-0812">Transmembrane</keyword>
<proteinExistence type="predicted"/>
<gene>
    <name evidence="2" type="ORF">phytr_11790</name>
</gene>